<accession>A0AAV2QSW8</accession>
<dbReference type="Gene3D" id="2.40.50.140">
    <property type="entry name" value="Nucleic acid-binding proteins"/>
    <property type="match status" value="4"/>
</dbReference>
<dbReference type="PANTHER" id="PTHR47165">
    <property type="entry name" value="OS03G0429900 PROTEIN"/>
    <property type="match status" value="1"/>
</dbReference>
<dbReference type="GO" id="GO:0006310">
    <property type="term" value="P:DNA recombination"/>
    <property type="evidence" value="ECO:0007669"/>
    <property type="project" value="InterPro"/>
</dbReference>
<evidence type="ECO:0000256" key="6">
    <source>
        <dbReference type="ARBA" id="ARBA00022833"/>
    </source>
</evidence>
<comment type="subunit">
    <text evidence="10 11">Component of the heterotrimeric canonical replication protein A complex (RPA).</text>
</comment>
<keyword evidence="6 11" id="KW-0862">Zinc</keyword>
<feature type="region of interest" description="Disordered" evidence="12">
    <location>
        <begin position="110"/>
        <end position="160"/>
    </location>
</feature>
<feature type="domain" description="Replication protein A OB" evidence="16">
    <location>
        <begin position="280"/>
        <end position="377"/>
    </location>
</feature>
<evidence type="ECO:0000259" key="14">
    <source>
        <dbReference type="Pfam" id="PF04057"/>
    </source>
</evidence>
<dbReference type="InterPro" id="IPR004365">
    <property type="entry name" value="NA-bd_OB_tRNA"/>
</dbReference>
<dbReference type="GO" id="GO:0006281">
    <property type="term" value="P:DNA repair"/>
    <property type="evidence" value="ECO:0007669"/>
    <property type="project" value="InterPro"/>
</dbReference>
<dbReference type="GO" id="GO:0005634">
    <property type="term" value="C:nucleus"/>
    <property type="evidence" value="ECO:0007669"/>
    <property type="project" value="UniProtKB-SubCell"/>
</dbReference>
<dbReference type="Pfam" id="PF08646">
    <property type="entry name" value="Rep_fac-A_C"/>
    <property type="match status" value="1"/>
</dbReference>
<evidence type="ECO:0000256" key="11">
    <source>
        <dbReference type="RuleBase" id="RU364130"/>
    </source>
</evidence>
<feature type="compositionally biased region" description="Polar residues" evidence="12">
    <location>
        <begin position="137"/>
        <end position="158"/>
    </location>
</feature>
<dbReference type="AlphaFoldDB" id="A0AAV2QSW8"/>
<reference evidence="17 18" key="1">
    <citation type="submission" date="2024-05" db="EMBL/GenBank/DDBJ databases">
        <authorList>
            <person name="Wallberg A."/>
        </authorList>
    </citation>
    <scope>NUCLEOTIDE SEQUENCE [LARGE SCALE GENOMIC DNA]</scope>
</reference>
<evidence type="ECO:0000313" key="17">
    <source>
        <dbReference type="EMBL" id="CAL4100055.1"/>
    </source>
</evidence>
<evidence type="ECO:0000256" key="3">
    <source>
        <dbReference type="ARBA" id="ARBA00022705"/>
    </source>
</evidence>
<dbReference type="CDD" id="cd04477">
    <property type="entry name" value="RPA1N"/>
    <property type="match status" value="1"/>
</dbReference>
<keyword evidence="8 11" id="KW-0539">Nucleus</keyword>
<comment type="similarity">
    <text evidence="2 11">Belongs to the replication factor A protein 1 family.</text>
</comment>
<keyword evidence="4 11" id="KW-0479">Metal-binding</keyword>
<dbReference type="Pfam" id="PF01336">
    <property type="entry name" value="tRNA_anti-codon"/>
    <property type="match status" value="1"/>
</dbReference>
<evidence type="ECO:0000256" key="8">
    <source>
        <dbReference type="ARBA" id="ARBA00023242"/>
    </source>
</evidence>
<evidence type="ECO:0000259" key="16">
    <source>
        <dbReference type="Pfam" id="PF16900"/>
    </source>
</evidence>
<dbReference type="Proteomes" id="UP001497623">
    <property type="component" value="Unassembled WGS sequence"/>
</dbReference>
<dbReference type="CDD" id="cd04476">
    <property type="entry name" value="RPA1_DBD_C"/>
    <property type="match status" value="1"/>
</dbReference>
<evidence type="ECO:0000259" key="15">
    <source>
        <dbReference type="Pfam" id="PF08646"/>
    </source>
</evidence>
<evidence type="ECO:0000256" key="1">
    <source>
        <dbReference type="ARBA" id="ARBA00004123"/>
    </source>
</evidence>
<dbReference type="InterPro" id="IPR007199">
    <property type="entry name" value="Rep_factor-A_N"/>
</dbReference>
<organism evidence="17 18">
    <name type="scientific">Meganyctiphanes norvegica</name>
    <name type="common">Northern krill</name>
    <name type="synonym">Thysanopoda norvegica</name>
    <dbReference type="NCBI Taxonomy" id="48144"/>
    <lineage>
        <taxon>Eukaryota</taxon>
        <taxon>Metazoa</taxon>
        <taxon>Ecdysozoa</taxon>
        <taxon>Arthropoda</taxon>
        <taxon>Crustacea</taxon>
        <taxon>Multicrustacea</taxon>
        <taxon>Malacostraca</taxon>
        <taxon>Eumalacostraca</taxon>
        <taxon>Eucarida</taxon>
        <taxon>Euphausiacea</taxon>
        <taxon>Euphausiidae</taxon>
        <taxon>Meganyctiphanes</taxon>
    </lineage>
</organism>
<dbReference type="InterPro" id="IPR012340">
    <property type="entry name" value="NA-bd_OB-fold"/>
</dbReference>
<proteinExistence type="inferred from homology"/>
<dbReference type="FunFam" id="2.40.50.140:FF:000090">
    <property type="entry name" value="Replication protein A subunit"/>
    <property type="match status" value="1"/>
</dbReference>
<dbReference type="CDD" id="cd04475">
    <property type="entry name" value="RPA1_DBD_B"/>
    <property type="match status" value="1"/>
</dbReference>
<protein>
    <recommendedName>
        <fullName evidence="11">Replication protein A subunit</fullName>
    </recommendedName>
</protein>
<evidence type="ECO:0000256" key="2">
    <source>
        <dbReference type="ARBA" id="ARBA00005690"/>
    </source>
</evidence>
<gene>
    <name evidence="17" type="ORF">MNOR_LOCUS16700</name>
</gene>
<feature type="domain" description="OB" evidence="13">
    <location>
        <begin position="172"/>
        <end position="260"/>
    </location>
</feature>
<dbReference type="GO" id="GO:0003677">
    <property type="term" value="F:DNA binding"/>
    <property type="evidence" value="ECO:0007669"/>
    <property type="project" value="UniProtKB-KW"/>
</dbReference>
<evidence type="ECO:0000256" key="5">
    <source>
        <dbReference type="ARBA" id="ARBA00022771"/>
    </source>
</evidence>
<evidence type="ECO:0000256" key="9">
    <source>
        <dbReference type="ARBA" id="ARBA00058595"/>
    </source>
</evidence>
<evidence type="ECO:0000313" key="18">
    <source>
        <dbReference type="Proteomes" id="UP001497623"/>
    </source>
</evidence>
<sequence length="592" mass="65923">MANQLTRGAIAEIIEGGTPEAPVLQILSMKRIPSGTQERHRLLVSDGQWSSSFAMLATQLNGKVASGEISQNCIIQMNRFVCNTVQDNKKVLIILDLTVLQTGADVGQRIGDPQPFDITKKNAAPPAQPSKPAYQAPSVQRNTPNVAASPARSQSGQSIHPIASLTPYQNKWTIRARVTNKSDVRTWSNSKGEGKLFSVEFLDESGEIRATGFNQELDKFFDMLEVNKVYYVSSCSLKTANKQYSKLNNDYEMTFNKMTEIELCEEDDAVPTMQFSFLPIKEVGNADKDAIIDIIGVCKEFQDVTTITTKATGRELRKREIQIVDDSNTEVTMTLWGTTAETFDGSQQPIMAFKGVRVGDFNGKNLSMLNSSSLQINPDIKEAHHLKGWFDNGGNQVEMTSISNQRGAGGMGVGTNFKTFAEAKLENLGTKDAPDYYTVKASVVLLRKENCLYTACPSDNCNKKVIDMNNGLFRCEKCNREYDSFNWRLMLSGNLADATDNNWVTCFQDQAEALLGIKAQDLGSMREADPDNFNKVFNDATFKDFTMKLRVKMETYNDESRLKTTAVVIEPLDPVTYNKRLITEIKQMAQLS</sequence>
<dbReference type="EMBL" id="CAXKWB010011106">
    <property type="protein sequence ID" value="CAL4100055.1"/>
    <property type="molecule type" value="Genomic_DNA"/>
</dbReference>
<dbReference type="InterPro" id="IPR047192">
    <property type="entry name" value="Euk_RPA1_DBD_C"/>
</dbReference>
<feature type="domain" description="Replication factor A C-terminal" evidence="15">
    <location>
        <begin position="436"/>
        <end position="581"/>
    </location>
</feature>
<keyword evidence="3 11" id="KW-0235">DNA replication</keyword>
<name>A0AAV2QSW8_MEGNR</name>
<dbReference type="PANTHER" id="PTHR47165:SF4">
    <property type="entry name" value="OS03G0429900 PROTEIN"/>
    <property type="match status" value="1"/>
</dbReference>
<comment type="caution">
    <text evidence="17">The sequence shown here is derived from an EMBL/GenBank/DDBJ whole genome shotgun (WGS) entry which is preliminary data.</text>
</comment>
<dbReference type="InterPro" id="IPR013955">
    <property type="entry name" value="Rep_factor-A_C"/>
</dbReference>
<evidence type="ECO:0000256" key="4">
    <source>
        <dbReference type="ARBA" id="ARBA00022723"/>
    </source>
</evidence>
<evidence type="ECO:0000256" key="10">
    <source>
        <dbReference type="ARBA" id="ARBA00062035"/>
    </source>
</evidence>
<evidence type="ECO:0000256" key="7">
    <source>
        <dbReference type="ARBA" id="ARBA00023125"/>
    </source>
</evidence>
<evidence type="ECO:0000256" key="12">
    <source>
        <dbReference type="SAM" id="MobiDB-lite"/>
    </source>
</evidence>
<feature type="domain" description="Replication factor-A protein 1 N-terminal" evidence="14">
    <location>
        <begin position="5"/>
        <end position="101"/>
    </location>
</feature>
<comment type="subcellular location">
    <subcellularLocation>
        <location evidence="1 11">Nucleus</location>
    </subcellularLocation>
</comment>
<dbReference type="InterPro" id="IPR031657">
    <property type="entry name" value="REPA_OB_2"/>
</dbReference>
<dbReference type="GO" id="GO:0006260">
    <property type="term" value="P:DNA replication"/>
    <property type="evidence" value="ECO:0007669"/>
    <property type="project" value="UniProtKB-KW"/>
</dbReference>
<dbReference type="GO" id="GO:0008270">
    <property type="term" value="F:zinc ion binding"/>
    <property type="evidence" value="ECO:0007669"/>
    <property type="project" value="UniProtKB-KW"/>
</dbReference>
<dbReference type="Pfam" id="PF04057">
    <property type="entry name" value="Rep-A_N"/>
    <property type="match status" value="1"/>
</dbReference>
<dbReference type="FunFam" id="2.40.50.140:FF:000117">
    <property type="entry name" value="Replication protein A subunit"/>
    <property type="match status" value="1"/>
</dbReference>
<keyword evidence="18" id="KW-1185">Reference proteome</keyword>
<evidence type="ECO:0000259" key="13">
    <source>
        <dbReference type="Pfam" id="PF01336"/>
    </source>
</evidence>
<dbReference type="FunFam" id="2.40.50.140:FF:000041">
    <property type="entry name" value="Replication protein A subunit"/>
    <property type="match status" value="1"/>
</dbReference>
<keyword evidence="5 11" id="KW-0863">Zinc-finger</keyword>
<dbReference type="CDD" id="cd04474">
    <property type="entry name" value="RPA1_DBD_A"/>
    <property type="match status" value="1"/>
</dbReference>
<comment type="function">
    <text evidence="9 11">As part of the heterotrimeric replication protein A complex (RPA/RP-A), binds and stabilizes single-stranded DNA intermediates, that form during DNA replication or upon DNA stress. It prevents their reannealing and in parallel, recruits and activates different proteins and complexes involved in DNA metabolism. Thereby, it plays an essential role both in DNA replication and the cellular response to DNA damage.</text>
</comment>
<dbReference type="NCBIfam" id="TIGR00617">
    <property type="entry name" value="rpa1"/>
    <property type="match status" value="1"/>
</dbReference>
<dbReference type="InterPro" id="IPR004591">
    <property type="entry name" value="Rfa1"/>
</dbReference>
<keyword evidence="7 11" id="KW-0238">DNA-binding</keyword>
<dbReference type="SUPFAM" id="SSF50249">
    <property type="entry name" value="Nucleic acid-binding proteins"/>
    <property type="match status" value="4"/>
</dbReference>
<dbReference type="Pfam" id="PF16900">
    <property type="entry name" value="REPA_OB_2"/>
    <property type="match status" value="1"/>
</dbReference>
<dbReference type="FunFam" id="2.40.50.140:FF:000064">
    <property type="entry name" value="Replication protein A subunit"/>
    <property type="match status" value="1"/>
</dbReference>